<evidence type="ECO:0000256" key="18">
    <source>
        <dbReference type="ARBA" id="ARBA00023268"/>
    </source>
</evidence>
<comment type="cofactor">
    <cofactor evidence="1">
        <name>Mn(2+)</name>
        <dbReference type="ChEBI" id="CHEBI:29035"/>
    </cofactor>
</comment>
<dbReference type="NCBIfam" id="TIGR02778">
    <property type="entry name" value="ligD_pol"/>
    <property type="match status" value="1"/>
</dbReference>
<evidence type="ECO:0000256" key="4">
    <source>
        <dbReference type="ARBA" id="ARBA00022679"/>
    </source>
</evidence>
<dbReference type="STRING" id="46680.GCA_000807755_00817"/>
<evidence type="ECO:0000256" key="13">
    <source>
        <dbReference type="ARBA" id="ARBA00022932"/>
    </source>
</evidence>
<dbReference type="SUPFAM" id="SSF50249">
    <property type="entry name" value="Nucleic acid-binding proteins"/>
    <property type="match status" value="1"/>
</dbReference>
<evidence type="ECO:0000256" key="9">
    <source>
        <dbReference type="ARBA" id="ARBA00022763"/>
    </source>
</evidence>
<gene>
    <name evidence="23" type="primary">ligD</name>
    <name evidence="23" type="ORF">CEG18_15610</name>
</gene>
<feature type="compositionally biased region" description="Low complexity" evidence="21">
    <location>
        <begin position="546"/>
        <end position="561"/>
    </location>
</feature>
<comment type="catalytic activity">
    <reaction evidence="20">
        <text>ATP + (deoxyribonucleotide)n-3'-hydroxyl + 5'-phospho-(deoxyribonucleotide)m = (deoxyribonucleotide)n+m + AMP + diphosphate.</text>
        <dbReference type="EC" id="6.5.1.1"/>
    </reaction>
</comment>
<evidence type="ECO:0000256" key="14">
    <source>
        <dbReference type="ARBA" id="ARBA00023125"/>
    </source>
</evidence>
<dbReference type="PANTHER" id="PTHR42705">
    <property type="entry name" value="BIFUNCTIONAL NON-HOMOLOGOUS END JOINING PROTEIN LIGD"/>
    <property type="match status" value="1"/>
</dbReference>
<evidence type="ECO:0000256" key="1">
    <source>
        <dbReference type="ARBA" id="ARBA00001936"/>
    </source>
</evidence>
<feature type="region of interest" description="Disordered" evidence="21">
    <location>
        <begin position="536"/>
        <end position="562"/>
    </location>
</feature>
<evidence type="ECO:0000256" key="2">
    <source>
        <dbReference type="ARBA" id="ARBA00012727"/>
    </source>
</evidence>
<evidence type="ECO:0000313" key="24">
    <source>
        <dbReference type="Proteomes" id="UP000198145"/>
    </source>
</evidence>
<dbReference type="GO" id="GO:0003677">
    <property type="term" value="F:DNA binding"/>
    <property type="evidence" value="ECO:0007669"/>
    <property type="project" value="UniProtKB-KW"/>
</dbReference>
<accession>A0A246F8B2</accession>
<evidence type="ECO:0000256" key="11">
    <source>
        <dbReference type="ARBA" id="ARBA00022839"/>
    </source>
</evidence>
<dbReference type="Proteomes" id="UP000198145">
    <property type="component" value="Unassembled WGS sequence"/>
</dbReference>
<dbReference type="CDD" id="cd04862">
    <property type="entry name" value="PaeLigD_Pol_like"/>
    <property type="match status" value="1"/>
</dbReference>
<evidence type="ECO:0000256" key="19">
    <source>
        <dbReference type="ARBA" id="ARBA00029943"/>
    </source>
</evidence>
<keyword evidence="10" id="KW-0378">Hydrolase</keyword>
<dbReference type="InterPro" id="IPR014145">
    <property type="entry name" value="LigD_pol_dom"/>
</dbReference>
<evidence type="ECO:0000259" key="22">
    <source>
        <dbReference type="PROSITE" id="PS50160"/>
    </source>
</evidence>
<dbReference type="Pfam" id="PF21686">
    <property type="entry name" value="LigD_Prim-Pol"/>
    <property type="match status" value="1"/>
</dbReference>
<evidence type="ECO:0000256" key="3">
    <source>
        <dbReference type="ARBA" id="ARBA00022598"/>
    </source>
</evidence>
<feature type="region of interest" description="Disordered" evidence="21">
    <location>
        <begin position="1"/>
        <end position="29"/>
    </location>
</feature>
<evidence type="ECO:0000256" key="15">
    <source>
        <dbReference type="ARBA" id="ARBA00023172"/>
    </source>
</evidence>
<dbReference type="Pfam" id="PF01068">
    <property type="entry name" value="DNA_ligase_A_M"/>
    <property type="match status" value="1"/>
</dbReference>
<dbReference type="InterPro" id="IPR014144">
    <property type="entry name" value="LigD_PE_domain"/>
</dbReference>
<dbReference type="Gene3D" id="2.40.50.140">
    <property type="entry name" value="Nucleic acid-binding proteins"/>
    <property type="match status" value="1"/>
</dbReference>
<evidence type="ECO:0000256" key="21">
    <source>
        <dbReference type="SAM" id="MobiDB-lite"/>
    </source>
</evidence>
<reference evidence="23 24" key="1">
    <citation type="submission" date="2017-06" db="EMBL/GenBank/DDBJ databases">
        <title>Draft genome of Pseudomonas nitroreducens DF05.</title>
        <authorList>
            <person name="Iyer R."/>
        </authorList>
    </citation>
    <scope>NUCLEOTIDE SEQUENCE [LARGE SCALE GENOMIC DNA]</scope>
    <source>
        <strain evidence="23 24">DF05</strain>
    </source>
</reference>
<dbReference type="EMBL" id="NJBA01000005">
    <property type="protein sequence ID" value="OWP49865.1"/>
    <property type="molecule type" value="Genomic_DNA"/>
</dbReference>
<organism evidence="23 24">
    <name type="scientific">Pseudomonas nitroreducens</name>
    <dbReference type="NCBI Taxonomy" id="46680"/>
    <lineage>
        <taxon>Bacteria</taxon>
        <taxon>Pseudomonadati</taxon>
        <taxon>Pseudomonadota</taxon>
        <taxon>Gammaproteobacteria</taxon>
        <taxon>Pseudomonadales</taxon>
        <taxon>Pseudomonadaceae</taxon>
        <taxon>Pseudomonas</taxon>
    </lineage>
</organism>
<feature type="region of interest" description="Disordered" evidence="21">
    <location>
        <begin position="190"/>
        <end position="228"/>
    </location>
</feature>
<keyword evidence="9" id="KW-0227">DNA damage</keyword>
<proteinExistence type="predicted"/>
<keyword evidence="17" id="KW-0464">Manganese</keyword>
<protein>
    <recommendedName>
        <fullName evidence="2">DNA ligase (ATP)</fullName>
        <ecNumber evidence="2">6.5.1.1</ecNumber>
    </recommendedName>
    <alternativeName>
        <fullName evidence="19">NHEJ DNA polymerase</fullName>
    </alternativeName>
</protein>
<dbReference type="GO" id="GO:0005524">
    <property type="term" value="F:ATP binding"/>
    <property type="evidence" value="ECO:0007669"/>
    <property type="project" value="UniProtKB-KW"/>
</dbReference>
<dbReference type="InterPro" id="IPR014143">
    <property type="entry name" value="NHEJ_ligase_prk"/>
</dbReference>
<evidence type="ECO:0000256" key="20">
    <source>
        <dbReference type="ARBA" id="ARBA00034003"/>
    </source>
</evidence>
<sequence>MARAETLHEYARKRDFSGTPEPSGESASGHAGEFAFVVQKHDASHLHYDFRLELDGVLKSWAVPKGPCLDPSVKRLAVQVEDHPLDYARFEGHIPDGHYGAGDVIVWDEGRWTPIGDPHEGIRSGHLKFRLEGSKLAGSWNLVRTRMAGRQPQWFLIKGRDDQARDYPRFDILADEPLSVVTGQPLPSEAAAVKKAAPRSGRPARAAEAPARKTTKQAASGKRGSARLPDALSPELATLVEAPPPGDWRYEIKIDGYRILARLDHGKVRLQTRNGHDWSSKLPELCEALAGLDVQSAWLDGEILVMDEEGRPDFQRLQNAFDAQLSEPIHYTLFDLLWLDGEDYRGKPLEERREALQQVLRGNASQYLRYSEDFTDDPRSILDSACRLGLEGLIGKRAGSTYTEKRSRDWIKLKCKRRQEFVIVGYSEPKGSRSHFGALLLGLHDKDGELRYAGKVGTGFSSTSLKTIYQQLKPLQRKACPLHTPPRGADARGVTWLRPELLCEVAFAEITREGLVRQAVFHGLRSDKPAQAIVEEKPQKAARAPGKSPGKTSAGAGAATGNKVEGVTITHPDRVIDPTSKLRKIDVARYYEKAAERMLPWLGDRPVSLVRAPDGVGGEQFFQRHASRNAIPGVDLLDPKLDPGRPALLRIASAKGLVGAAQMGALEMHTWNAAVDDLEKPDRFVLDLDPDPSLPWSRMIEATQLTLTLLDELGLQSFLKTSGGKGMHILVPLQRNHGWDEVKDFAHAISRHMARIMPDRFSAVSGPKNRVKRIFIDYLRNGRSASTVCVWSVRAREGLPVSVPVSREELAELKGANRWTIANVDERLAAADPWADWSKTRQRLTRRMWDQLES</sequence>
<dbReference type="GO" id="GO:0003887">
    <property type="term" value="F:DNA-directed DNA polymerase activity"/>
    <property type="evidence" value="ECO:0007669"/>
    <property type="project" value="UniProtKB-KW"/>
</dbReference>
<dbReference type="PROSITE" id="PS50160">
    <property type="entry name" value="DNA_LIGASE_A3"/>
    <property type="match status" value="1"/>
</dbReference>
<evidence type="ECO:0000256" key="8">
    <source>
        <dbReference type="ARBA" id="ARBA00022741"/>
    </source>
</evidence>
<dbReference type="GO" id="GO:0006281">
    <property type="term" value="P:DNA repair"/>
    <property type="evidence" value="ECO:0007669"/>
    <property type="project" value="UniProtKB-KW"/>
</dbReference>
<dbReference type="NCBIfam" id="TIGR02776">
    <property type="entry name" value="NHEJ_ligase_prk"/>
    <property type="match status" value="1"/>
</dbReference>
<dbReference type="GO" id="GO:0004527">
    <property type="term" value="F:exonuclease activity"/>
    <property type="evidence" value="ECO:0007669"/>
    <property type="project" value="UniProtKB-KW"/>
</dbReference>
<keyword evidence="14" id="KW-0238">DNA-binding</keyword>
<keyword evidence="13" id="KW-0239">DNA-directed DNA polymerase</keyword>
<evidence type="ECO:0000256" key="5">
    <source>
        <dbReference type="ARBA" id="ARBA00022695"/>
    </source>
</evidence>
<keyword evidence="8" id="KW-0547">Nucleotide-binding</keyword>
<dbReference type="eggNOG" id="COG3285">
    <property type="taxonomic scope" value="Bacteria"/>
</dbReference>
<dbReference type="InterPro" id="IPR033651">
    <property type="entry name" value="PaeLigD_Pol-like"/>
</dbReference>
<dbReference type="InterPro" id="IPR012340">
    <property type="entry name" value="NA-bd_OB-fold"/>
</dbReference>
<dbReference type="InterPro" id="IPR014146">
    <property type="entry name" value="LigD_ligase_dom"/>
</dbReference>
<feature type="compositionally biased region" description="Low complexity" evidence="21">
    <location>
        <begin position="194"/>
        <end position="209"/>
    </location>
</feature>
<dbReference type="GO" id="GO:0003910">
    <property type="term" value="F:DNA ligase (ATP) activity"/>
    <property type="evidence" value="ECO:0007669"/>
    <property type="project" value="UniProtKB-EC"/>
</dbReference>
<keyword evidence="12" id="KW-0067">ATP-binding</keyword>
<dbReference type="CDD" id="cd07971">
    <property type="entry name" value="OBF_DNA_ligase_LigD"/>
    <property type="match status" value="1"/>
</dbReference>
<keyword evidence="6" id="KW-0540">Nuclease</keyword>
<dbReference type="Gene3D" id="3.90.920.10">
    <property type="entry name" value="DNA primase, PRIM domain"/>
    <property type="match status" value="1"/>
</dbReference>
<dbReference type="Pfam" id="PF13298">
    <property type="entry name" value="LigD_N"/>
    <property type="match status" value="1"/>
</dbReference>
<evidence type="ECO:0000256" key="17">
    <source>
        <dbReference type="ARBA" id="ARBA00023211"/>
    </source>
</evidence>
<feature type="domain" description="ATP-dependent DNA ligase family profile" evidence="22">
    <location>
        <begin position="322"/>
        <end position="414"/>
    </location>
</feature>
<comment type="caution">
    <text evidence="23">The sequence shown here is derived from an EMBL/GenBank/DDBJ whole genome shotgun (WGS) entry which is preliminary data.</text>
</comment>
<evidence type="ECO:0000256" key="7">
    <source>
        <dbReference type="ARBA" id="ARBA00022723"/>
    </source>
</evidence>
<keyword evidence="15" id="KW-0233">DNA recombination</keyword>
<dbReference type="eggNOG" id="COG1793">
    <property type="taxonomic scope" value="Bacteria"/>
</dbReference>
<dbReference type="NCBIfam" id="NF004628">
    <property type="entry name" value="PRK05972.1"/>
    <property type="match status" value="1"/>
</dbReference>
<dbReference type="InterPro" id="IPR012310">
    <property type="entry name" value="DNA_ligase_ATP-dep_cent"/>
</dbReference>
<dbReference type="InterPro" id="IPR012309">
    <property type="entry name" value="DNA_ligase_ATP-dep_C"/>
</dbReference>
<keyword evidence="11" id="KW-0269">Exonuclease</keyword>
<dbReference type="Gene3D" id="3.30.1490.70">
    <property type="match status" value="1"/>
</dbReference>
<keyword evidence="5" id="KW-0548">Nucleotidyltransferase</keyword>
<dbReference type="Pfam" id="PF04679">
    <property type="entry name" value="DNA_ligase_A_C"/>
    <property type="match status" value="1"/>
</dbReference>
<keyword evidence="18" id="KW-0511">Multifunctional enzyme</keyword>
<dbReference type="InterPro" id="IPR052171">
    <property type="entry name" value="NHEJ_LigD"/>
</dbReference>
<evidence type="ECO:0000256" key="16">
    <source>
        <dbReference type="ARBA" id="ARBA00023204"/>
    </source>
</evidence>
<keyword evidence="3 23" id="KW-0436">Ligase</keyword>
<keyword evidence="16" id="KW-0234">DNA repair</keyword>
<dbReference type="SUPFAM" id="SSF56091">
    <property type="entry name" value="DNA ligase/mRNA capping enzyme, catalytic domain"/>
    <property type="match status" value="1"/>
</dbReference>
<evidence type="ECO:0000256" key="12">
    <source>
        <dbReference type="ARBA" id="ARBA00022840"/>
    </source>
</evidence>
<dbReference type="EC" id="6.5.1.1" evidence="2"/>
<dbReference type="RefSeq" id="WP_088418530.1">
    <property type="nucleotide sequence ID" value="NZ_NJBA01000005.1"/>
</dbReference>
<keyword evidence="7" id="KW-0479">Metal-binding</keyword>
<name>A0A246F8B2_PSENT</name>
<dbReference type="GO" id="GO:0006310">
    <property type="term" value="P:DNA recombination"/>
    <property type="evidence" value="ECO:0007669"/>
    <property type="project" value="UniProtKB-KW"/>
</dbReference>
<dbReference type="NCBIfam" id="TIGR02779">
    <property type="entry name" value="NHEJ_ligase_lig"/>
    <property type="match status" value="1"/>
</dbReference>
<dbReference type="CDD" id="cd07906">
    <property type="entry name" value="Adenylation_DNA_ligase_LigD_LigC"/>
    <property type="match status" value="1"/>
</dbReference>
<evidence type="ECO:0000313" key="23">
    <source>
        <dbReference type="EMBL" id="OWP49865.1"/>
    </source>
</evidence>
<feature type="compositionally biased region" description="Basic and acidic residues" evidence="21">
    <location>
        <begin position="1"/>
        <end position="16"/>
    </location>
</feature>
<evidence type="ECO:0000256" key="10">
    <source>
        <dbReference type="ARBA" id="ARBA00022801"/>
    </source>
</evidence>
<dbReference type="AlphaFoldDB" id="A0A246F8B2"/>
<dbReference type="Gene3D" id="3.30.470.30">
    <property type="entry name" value="DNA ligase/mRNA capping enzyme"/>
    <property type="match status" value="1"/>
</dbReference>
<dbReference type="GO" id="GO:0046872">
    <property type="term" value="F:metal ion binding"/>
    <property type="evidence" value="ECO:0007669"/>
    <property type="project" value="UniProtKB-KW"/>
</dbReference>
<evidence type="ECO:0000256" key="6">
    <source>
        <dbReference type="ARBA" id="ARBA00022722"/>
    </source>
</evidence>
<keyword evidence="4" id="KW-0808">Transferase</keyword>
<dbReference type="NCBIfam" id="TIGR02777">
    <property type="entry name" value="LigD_PE_dom"/>
    <property type="match status" value="1"/>
</dbReference>
<dbReference type="PANTHER" id="PTHR42705:SF2">
    <property type="entry name" value="BIFUNCTIONAL NON-HOMOLOGOUS END JOINING PROTEIN LIGD"/>
    <property type="match status" value="1"/>
</dbReference>